<name>A0ABD1MSN9_9FABA</name>
<dbReference type="SUPFAM" id="SSF51126">
    <property type="entry name" value="Pectin lyase-like"/>
    <property type="match status" value="1"/>
</dbReference>
<dbReference type="AlphaFoldDB" id="A0ABD1MSN9"/>
<dbReference type="Gene3D" id="2.160.20.10">
    <property type="entry name" value="Single-stranded right-handed beta-helix, Pectin lyase-like"/>
    <property type="match status" value="1"/>
</dbReference>
<evidence type="ECO:0000256" key="5">
    <source>
        <dbReference type="ARBA" id="ARBA00022512"/>
    </source>
</evidence>
<evidence type="ECO:0000256" key="1">
    <source>
        <dbReference type="ARBA" id="ARBA00004191"/>
    </source>
</evidence>
<organism evidence="9 10">
    <name type="scientific">Flemingia macrophylla</name>
    <dbReference type="NCBI Taxonomy" id="520843"/>
    <lineage>
        <taxon>Eukaryota</taxon>
        <taxon>Viridiplantae</taxon>
        <taxon>Streptophyta</taxon>
        <taxon>Embryophyta</taxon>
        <taxon>Tracheophyta</taxon>
        <taxon>Spermatophyta</taxon>
        <taxon>Magnoliopsida</taxon>
        <taxon>eudicotyledons</taxon>
        <taxon>Gunneridae</taxon>
        <taxon>Pentapetalae</taxon>
        <taxon>rosids</taxon>
        <taxon>fabids</taxon>
        <taxon>Fabales</taxon>
        <taxon>Fabaceae</taxon>
        <taxon>Papilionoideae</taxon>
        <taxon>50 kb inversion clade</taxon>
        <taxon>NPAAA clade</taxon>
        <taxon>indigoferoid/millettioid clade</taxon>
        <taxon>Phaseoleae</taxon>
        <taxon>Flemingia</taxon>
    </lineage>
</organism>
<comment type="caution">
    <text evidence="9">The sequence shown here is derived from an EMBL/GenBank/DDBJ whole genome shotgun (WGS) entry which is preliminary data.</text>
</comment>
<dbReference type="GO" id="GO:0030599">
    <property type="term" value="F:pectinesterase activity"/>
    <property type="evidence" value="ECO:0007669"/>
    <property type="project" value="UniProtKB-EC"/>
</dbReference>
<evidence type="ECO:0000313" key="10">
    <source>
        <dbReference type="Proteomes" id="UP001603857"/>
    </source>
</evidence>
<accession>A0ABD1MSN9</accession>
<evidence type="ECO:0000256" key="2">
    <source>
        <dbReference type="ARBA" id="ARBA00005184"/>
    </source>
</evidence>
<dbReference type="Proteomes" id="UP001603857">
    <property type="component" value="Unassembled WGS sequence"/>
</dbReference>
<dbReference type="EC" id="3.1.1.11" evidence="4"/>
<protein>
    <recommendedName>
        <fullName evidence="4">pectinesterase</fullName>
        <ecNumber evidence="4">3.1.1.11</ecNumber>
    </recommendedName>
</protein>
<dbReference type="PANTHER" id="PTHR31321:SF126">
    <property type="entry name" value="PECTINESTERASE"/>
    <property type="match status" value="1"/>
</dbReference>
<gene>
    <name evidence="9" type="ORF">Fmac_013266</name>
</gene>
<feature type="domain" description="Pectinesterase catalytic" evidence="8">
    <location>
        <begin position="30"/>
        <end position="304"/>
    </location>
</feature>
<evidence type="ECO:0000313" key="9">
    <source>
        <dbReference type="EMBL" id="KAL2338820.1"/>
    </source>
</evidence>
<comment type="subcellular location">
    <subcellularLocation>
        <location evidence="1">Secreted</location>
        <location evidence="1">Cell wall</location>
    </subcellularLocation>
</comment>
<keyword evidence="6" id="KW-0378">Hydrolase</keyword>
<keyword evidence="5" id="KW-0964">Secreted</keyword>
<evidence type="ECO:0000256" key="3">
    <source>
        <dbReference type="ARBA" id="ARBA00008891"/>
    </source>
</evidence>
<keyword evidence="5" id="KW-0134">Cell wall</keyword>
<reference evidence="9 10" key="1">
    <citation type="submission" date="2024-08" db="EMBL/GenBank/DDBJ databases">
        <title>Insights into the chromosomal genome structure of Flemingia macrophylla.</title>
        <authorList>
            <person name="Ding Y."/>
            <person name="Zhao Y."/>
            <person name="Bi W."/>
            <person name="Wu M."/>
            <person name="Zhao G."/>
            <person name="Gong Y."/>
            <person name="Li W."/>
            <person name="Zhang P."/>
        </authorList>
    </citation>
    <scope>NUCLEOTIDE SEQUENCE [LARGE SCALE GENOMIC DNA]</scope>
    <source>
        <strain evidence="9">DYQJB</strain>
        <tissue evidence="9">Leaf</tissue>
    </source>
</reference>
<dbReference type="InterPro" id="IPR012334">
    <property type="entry name" value="Pectin_lyas_fold"/>
</dbReference>
<evidence type="ECO:0000259" key="8">
    <source>
        <dbReference type="Pfam" id="PF01095"/>
    </source>
</evidence>
<dbReference type="InterPro" id="IPR000070">
    <property type="entry name" value="Pectinesterase_cat"/>
</dbReference>
<keyword evidence="10" id="KW-1185">Reference proteome</keyword>
<dbReference type="Pfam" id="PF01095">
    <property type="entry name" value="Pectinesterase"/>
    <property type="match status" value="1"/>
</dbReference>
<comment type="similarity">
    <text evidence="3">Belongs to the pectinesterase family.</text>
</comment>
<dbReference type="EMBL" id="JBGMDY010000004">
    <property type="protein sequence ID" value="KAL2338820.1"/>
    <property type="molecule type" value="Genomic_DNA"/>
</dbReference>
<evidence type="ECO:0000256" key="4">
    <source>
        <dbReference type="ARBA" id="ARBA00013229"/>
    </source>
</evidence>
<evidence type="ECO:0000256" key="7">
    <source>
        <dbReference type="ARBA" id="ARBA00023085"/>
    </source>
</evidence>
<sequence>MERGASFLVALTVTVLFLLLLLLLGPYRVVQVRNDGTGDFRTVTDAVNSIPPGNKERLIVHIPMGVYHEKITIDRSKQLVSLIGETSGSHMTTITYDATALHSGTVNSATVSVDSDYFTAANIAFVNSAPRPNEHSVGAQAVALMVSADHASFFNCRFIGYQDTLCDDRGNHYFVDCYIRGTYDFIFGNAKSIYLRSTIESVATTGLSVITAQGRERVTEDTGFTFLHCSIIGTGKGNTYLGRAWKKSPRVVFAFNYMGPAINSQGWLNDPNDSDKYAILSIYYGEFWNRGPGGIPYGRVKFLKMMSYEQLLPFLTSPPPFPDL</sequence>
<dbReference type="InterPro" id="IPR011050">
    <property type="entry name" value="Pectin_lyase_fold/virulence"/>
</dbReference>
<comment type="pathway">
    <text evidence="2">Glycan metabolism; pectin degradation; 2-dehydro-3-deoxy-D-gluconate from pectin: step 1/5.</text>
</comment>
<dbReference type="PANTHER" id="PTHR31321">
    <property type="entry name" value="ACYL-COA THIOESTER HYDROLASE YBHC-RELATED"/>
    <property type="match status" value="1"/>
</dbReference>
<keyword evidence="7" id="KW-0063">Aspartyl esterase</keyword>
<proteinExistence type="inferred from homology"/>
<evidence type="ECO:0000256" key="6">
    <source>
        <dbReference type="ARBA" id="ARBA00022801"/>
    </source>
</evidence>